<proteinExistence type="predicted"/>
<feature type="transmembrane region" description="Helical" evidence="1">
    <location>
        <begin position="34"/>
        <end position="51"/>
    </location>
</feature>
<protein>
    <submittedName>
        <fullName evidence="2">Uncharacterized protein</fullName>
    </submittedName>
</protein>
<name>A0A2H0RMU1_9BACT</name>
<reference evidence="2 3" key="1">
    <citation type="submission" date="2017-09" db="EMBL/GenBank/DDBJ databases">
        <title>Depth-based differentiation of microbial function through sediment-hosted aquifers and enrichment of novel symbionts in the deep terrestrial subsurface.</title>
        <authorList>
            <person name="Probst A.J."/>
            <person name="Ladd B."/>
            <person name="Jarett J.K."/>
            <person name="Geller-Mcgrath D.E."/>
            <person name="Sieber C.M."/>
            <person name="Emerson J.B."/>
            <person name="Anantharaman K."/>
            <person name="Thomas B.C."/>
            <person name="Malmstrom R."/>
            <person name="Stieglmeier M."/>
            <person name="Klingl A."/>
            <person name="Woyke T."/>
            <person name="Ryan C.M."/>
            <person name="Banfield J.F."/>
        </authorList>
    </citation>
    <scope>NUCLEOTIDE SEQUENCE [LARGE SCALE GENOMIC DNA]</scope>
    <source>
        <strain evidence="2">CG10_big_fil_rev_8_21_14_0_10_50_16</strain>
    </source>
</reference>
<evidence type="ECO:0000256" key="1">
    <source>
        <dbReference type="SAM" id="Phobius"/>
    </source>
</evidence>
<evidence type="ECO:0000313" key="3">
    <source>
        <dbReference type="Proteomes" id="UP000230084"/>
    </source>
</evidence>
<feature type="transmembrane region" description="Helical" evidence="1">
    <location>
        <begin position="63"/>
        <end position="82"/>
    </location>
</feature>
<comment type="caution">
    <text evidence="2">The sequence shown here is derived from an EMBL/GenBank/DDBJ whole genome shotgun (WGS) entry which is preliminary data.</text>
</comment>
<evidence type="ECO:0000313" key="2">
    <source>
        <dbReference type="EMBL" id="PIR47869.1"/>
    </source>
</evidence>
<gene>
    <name evidence="2" type="ORF">COV06_00510</name>
</gene>
<keyword evidence="1" id="KW-0472">Membrane</keyword>
<dbReference type="Proteomes" id="UP000230084">
    <property type="component" value="Unassembled WGS sequence"/>
</dbReference>
<accession>A0A2H0RMU1</accession>
<dbReference type="EMBL" id="PCYM01000001">
    <property type="protein sequence ID" value="PIR47869.1"/>
    <property type="molecule type" value="Genomic_DNA"/>
</dbReference>
<keyword evidence="1" id="KW-0812">Transmembrane</keyword>
<sequence length="108" mass="12511">MQQTYKEYATDNPHGYWFKARPFGWGWVPVKREGWMVVGLMMIALLINGLWLNGLGEPTLKQAIQFVLQTTGIVIVLLVICFKTGERLRWQWGLSTRESDATKTTERH</sequence>
<dbReference type="AlphaFoldDB" id="A0A2H0RMU1"/>
<organism evidence="2 3">
    <name type="scientific">Candidatus Uhrbacteria bacterium CG10_big_fil_rev_8_21_14_0_10_50_16</name>
    <dbReference type="NCBI Taxonomy" id="1975039"/>
    <lineage>
        <taxon>Bacteria</taxon>
        <taxon>Candidatus Uhriibacteriota</taxon>
    </lineage>
</organism>
<keyword evidence="1" id="KW-1133">Transmembrane helix</keyword>